<dbReference type="Pfam" id="PF02626">
    <property type="entry name" value="CT_A_B"/>
    <property type="match status" value="1"/>
</dbReference>
<keyword evidence="1" id="KW-0547">Nucleotide-binding</keyword>
<accession>A0A5J5FY82</accession>
<evidence type="ECO:0000256" key="1">
    <source>
        <dbReference type="ARBA" id="ARBA00022741"/>
    </source>
</evidence>
<dbReference type="GO" id="GO:0016787">
    <property type="term" value="F:hydrolase activity"/>
    <property type="evidence" value="ECO:0007669"/>
    <property type="project" value="UniProtKB-KW"/>
</dbReference>
<feature type="domain" description="Carboxyltransferase" evidence="6">
    <location>
        <begin position="248"/>
        <end position="532"/>
    </location>
</feature>
<evidence type="ECO:0000256" key="3">
    <source>
        <dbReference type="ARBA" id="ARBA00022840"/>
    </source>
</evidence>
<dbReference type="SMART" id="SM00796">
    <property type="entry name" value="AHS1"/>
    <property type="match status" value="1"/>
</dbReference>
<evidence type="ECO:0000259" key="6">
    <source>
        <dbReference type="SMART" id="SM00797"/>
    </source>
</evidence>
<dbReference type="SMART" id="SM00797">
    <property type="entry name" value="AHS2"/>
    <property type="match status" value="1"/>
</dbReference>
<feature type="region of interest" description="Disordered" evidence="4">
    <location>
        <begin position="445"/>
        <end position="466"/>
    </location>
</feature>
<dbReference type="GO" id="GO:0016829">
    <property type="term" value="F:lyase activity"/>
    <property type="evidence" value="ECO:0007669"/>
    <property type="project" value="UniProtKB-KW"/>
</dbReference>
<sequence length="537" mass="56961">MRFLPVNLNAILVELADLDETLALFETLQANPVAGVDEIIPAARTLLIYFRPAAVGRAELIAHIAGRDVSHRTDRAGRLIEIPVHYNGEDLAEVAQGLGISTDELIRRHTGRDYSVAFTGFAPGFAYLTGGAEFRVPRRATPRTKIPAGAVALAGEFSGIYPQASPGGWQILGVTPLKMWDLTREQPALLLPGYRVRFRDAGPLPDSPPAERPAAPAADAPQGVDALEIVAPGLQSLLQDLGRPGQTAQGVSTSGALDRGALRAANRAVGNPADRACIEILHGGLSLICRGRALVAVTGARMPLSLTDRDGRPLPAESWRPLLLEDGDRLTLGAAQQGLRGYLAVRGGFAVAPVLGSLSRDTLAQLGPEPLRAGDRLAIGRISAQRAVSLSEAPTHELPVSQQVVTLDVVMGPRSDWFTEQAIRLLAGQLWLVTPQSNRVGIRLNGEQPLTRSNQSELPSEGTSPGAIQVPASGQPVLFLADHPLTGGYPVIGAVASYHLDLAGQIPPGARIRFNPITSFCELDDAQPNPHALKKTL</sequence>
<feature type="domain" description="Carboxyltransferase" evidence="5">
    <location>
        <begin position="1"/>
        <end position="190"/>
    </location>
</feature>
<dbReference type="SUPFAM" id="SSF50891">
    <property type="entry name" value="Cyclophilin-like"/>
    <property type="match status" value="2"/>
</dbReference>
<evidence type="ECO:0000259" key="5">
    <source>
        <dbReference type="SMART" id="SM00796"/>
    </source>
</evidence>
<organism evidence="7 8">
    <name type="scientific">Affinibrenneria salicis</name>
    <dbReference type="NCBI Taxonomy" id="2590031"/>
    <lineage>
        <taxon>Bacteria</taxon>
        <taxon>Pseudomonadati</taxon>
        <taxon>Pseudomonadota</taxon>
        <taxon>Gammaproteobacteria</taxon>
        <taxon>Enterobacterales</taxon>
        <taxon>Pectobacteriaceae</taxon>
        <taxon>Affinibrenneria</taxon>
    </lineage>
</organism>
<keyword evidence="7" id="KW-0456">Lyase</keyword>
<dbReference type="OrthoDB" id="9768696at2"/>
<keyword evidence="8" id="KW-1185">Reference proteome</keyword>
<proteinExistence type="predicted"/>
<dbReference type="InterPro" id="IPR003778">
    <property type="entry name" value="CT_A_B"/>
</dbReference>
<evidence type="ECO:0000256" key="2">
    <source>
        <dbReference type="ARBA" id="ARBA00022801"/>
    </source>
</evidence>
<dbReference type="InterPro" id="IPR003833">
    <property type="entry name" value="CT_C_D"/>
</dbReference>
<dbReference type="Proteomes" id="UP000335415">
    <property type="component" value="Unassembled WGS sequence"/>
</dbReference>
<dbReference type="InterPro" id="IPR052708">
    <property type="entry name" value="PxpC"/>
</dbReference>
<dbReference type="InterPro" id="IPR029000">
    <property type="entry name" value="Cyclophilin-like_dom_sf"/>
</dbReference>
<dbReference type="NCBIfam" id="TIGR00724">
    <property type="entry name" value="urea_amlyse_rel"/>
    <property type="match status" value="1"/>
</dbReference>
<dbReference type="GO" id="GO:0005524">
    <property type="term" value="F:ATP binding"/>
    <property type="evidence" value="ECO:0007669"/>
    <property type="project" value="UniProtKB-KW"/>
</dbReference>
<feature type="compositionally biased region" description="Polar residues" evidence="4">
    <location>
        <begin position="448"/>
        <end position="463"/>
    </location>
</feature>
<name>A0A5J5FY82_9GAMM</name>
<reference evidence="7 8" key="1">
    <citation type="submission" date="2019-09" db="EMBL/GenBank/DDBJ databases">
        <authorList>
            <person name="Li Y."/>
        </authorList>
    </citation>
    <scope>NUCLEOTIDE SEQUENCE [LARGE SCALE GENOMIC DNA]</scope>
    <source>
        <strain evidence="7 8">L3-3HA</strain>
    </source>
</reference>
<keyword evidence="2" id="KW-0378">Hydrolase</keyword>
<dbReference type="PANTHER" id="PTHR43309:SF3">
    <property type="entry name" value="5-OXOPROLINASE SUBUNIT C"/>
    <property type="match status" value="1"/>
</dbReference>
<evidence type="ECO:0000313" key="8">
    <source>
        <dbReference type="Proteomes" id="UP000335415"/>
    </source>
</evidence>
<dbReference type="Pfam" id="PF02682">
    <property type="entry name" value="CT_C_D"/>
    <property type="match status" value="1"/>
</dbReference>
<dbReference type="PANTHER" id="PTHR43309">
    <property type="entry name" value="5-OXOPROLINASE SUBUNIT C"/>
    <property type="match status" value="1"/>
</dbReference>
<evidence type="ECO:0000313" key="7">
    <source>
        <dbReference type="EMBL" id="KAA8999075.1"/>
    </source>
</evidence>
<protein>
    <submittedName>
        <fullName evidence="7">5-oxoprolinase/urea amidolyase family protein</fullName>
    </submittedName>
</protein>
<dbReference type="AlphaFoldDB" id="A0A5J5FY82"/>
<dbReference type="EMBL" id="VYKJ01000007">
    <property type="protein sequence ID" value="KAA8999075.1"/>
    <property type="molecule type" value="Genomic_DNA"/>
</dbReference>
<comment type="caution">
    <text evidence="7">The sequence shown here is derived from an EMBL/GenBank/DDBJ whole genome shotgun (WGS) entry which is preliminary data.</text>
</comment>
<dbReference type="RefSeq" id="WP_150435873.1">
    <property type="nucleotide sequence ID" value="NZ_VYKJ01000007.1"/>
</dbReference>
<dbReference type="SUPFAM" id="SSF160467">
    <property type="entry name" value="PH0987 N-terminal domain-like"/>
    <property type="match status" value="1"/>
</dbReference>
<dbReference type="Gene3D" id="2.40.100.10">
    <property type="entry name" value="Cyclophilin-like"/>
    <property type="match status" value="2"/>
</dbReference>
<evidence type="ECO:0000256" key="4">
    <source>
        <dbReference type="SAM" id="MobiDB-lite"/>
    </source>
</evidence>
<keyword evidence="3" id="KW-0067">ATP-binding</keyword>
<gene>
    <name evidence="7" type="ORF">FJU30_15015</name>
</gene>
<dbReference type="Gene3D" id="3.30.1360.40">
    <property type="match status" value="1"/>
</dbReference>